<organism evidence="1 2">
    <name type="scientific">Streptosporangium amethystogenes subsp. fukuiense</name>
    <dbReference type="NCBI Taxonomy" id="698418"/>
    <lineage>
        <taxon>Bacteria</taxon>
        <taxon>Bacillati</taxon>
        <taxon>Actinomycetota</taxon>
        <taxon>Actinomycetes</taxon>
        <taxon>Streptosporangiales</taxon>
        <taxon>Streptosporangiaceae</taxon>
        <taxon>Streptosporangium</taxon>
    </lineage>
</organism>
<dbReference type="RefSeq" id="WP_343976103.1">
    <property type="nucleotide sequence ID" value="NZ_BAAAGK010000133.1"/>
</dbReference>
<proteinExistence type="predicted"/>
<comment type="caution">
    <text evidence="1">The sequence shown here is derived from an EMBL/GenBank/DDBJ whole genome shotgun (WGS) entry which is preliminary data.</text>
</comment>
<keyword evidence="2" id="KW-1185">Reference proteome</keyword>
<dbReference type="EMBL" id="JBHTEE010000001">
    <property type="protein sequence ID" value="MFC7603814.1"/>
    <property type="molecule type" value="Genomic_DNA"/>
</dbReference>
<reference evidence="2" key="1">
    <citation type="journal article" date="2019" name="Int. J. Syst. Evol. Microbiol.">
        <title>The Global Catalogue of Microorganisms (GCM) 10K type strain sequencing project: providing services to taxonomists for standard genome sequencing and annotation.</title>
        <authorList>
            <consortium name="The Broad Institute Genomics Platform"/>
            <consortium name="The Broad Institute Genome Sequencing Center for Infectious Disease"/>
            <person name="Wu L."/>
            <person name="Ma J."/>
        </authorList>
    </citation>
    <scope>NUCLEOTIDE SEQUENCE [LARGE SCALE GENOMIC DNA]</scope>
    <source>
        <strain evidence="2">JCM 10083</strain>
    </source>
</reference>
<sequence length="64" mass="6399">MALLAWASPAAAHGGVAGTDVRFAQTVAGVELAVVMRASIRMPVPPQADVVVPAPPRPGRGAGE</sequence>
<evidence type="ECO:0000313" key="2">
    <source>
        <dbReference type="Proteomes" id="UP001596514"/>
    </source>
</evidence>
<evidence type="ECO:0000313" key="1">
    <source>
        <dbReference type="EMBL" id="MFC7603814.1"/>
    </source>
</evidence>
<protein>
    <submittedName>
        <fullName evidence="1">Uncharacterized protein</fullName>
    </submittedName>
</protein>
<gene>
    <name evidence="1" type="ORF">ACFQVD_27240</name>
</gene>
<accession>A0ABW2T5V8</accession>
<name>A0ABW2T5V8_9ACTN</name>
<dbReference type="Proteomes" id="UP001596514">
    <property type="component" value="Unassembled WGS sequence"/>
</dbReference>